<reference evidence="2 3" key="1">
    <citation type="submission" date="2018-01" db="EMBL/GenBank/DDBJ databases">
        <title>Complete and assembled Genome of Pantoea gaviniae DSM22758T.</title>
        <authorList>
            <person name="Stevens M.J.A."/>
            <person name="Zurfluh K."/>
            <person name="Stephan R."/>
        </authorList>
    </citation>
    <scope>NUCLEOTIDE SEQUENCE [LARGE SCALE GENOMIC DNA]</scope>
    <source>
        <strain evidence="2 3">DSM 22758</strain>
    </source>
</reference>
<organism evidence="2 3">
    <name type="scientific">Mixta gaviniae</name>
    <dbReference type="NCBI Taxonomy" id="665914"/>
    <lineage>
        <taxon>Bacteria</taxon>
        <taxon>Pseudomonadati</taxon>
        <taxon>Pseudomonadota</taxon>
        <taxon>Gammaproteobacteria</taxon>
        <taxon>Enterobacterales</taxon>
        <taxon>Erwiniaceae</taxon>
        <taxon>Mixta</taxon>
    </lineage>
</organism>
<dbReference type="RefSeq" id="WP_104957718.1">
    <property type="nucleotide sequence ID" value="NZ_CP026377.1"/>
</dbReference>
<feature type="transmembrane region" description="Helical" evidence="1">
    <location>
        <begin position="214"/>
        <end position="231"/>
    </location>
</feature>
<keyword evidence="1" id="KW-0472">Membrane</keyword>
<feature type="transmembrane region" description="Helical" evidence="1">
    <location>
        <begin position="151"/>
        <end position="168"/>
    </location>
</feature>
<accession>A0A2L0IH33</accession>
<keyword evidence="3" id="KW-1185">Reference proteome</keyword>
<keyword evidence="1" id="KW-0812">Transmembrane</keyword>
<feature type="transmembrane region" description="Helical" evidence="1">
    <location>
        <begin position="127"/>
        <end position="145"/>
    </location>
</feature>
<protein>
    <recommendedName>
        <fullName evidence="4">Glycosyltransferase RgtA/B/C/D-like domain-containing protein</fullName>
    </recommendedName>
</protein>
<sequence>MKNILNIRVESWFLAILCLLLIATTKDVYMLNTGDFQRAIFPFMPPIPSFKHDMTLKYPLYEEFWGIGKYSYRSTYSYILYFVAEAFKWVTDQLDTRILSAMLKSAYLSILLCLYRKINDYKIGAMDLMAFLLLSVFMCSSSNIAFFPSFYQEQVLLLCLPVMAISLINRDNSLATTAFFVISVFVIGGSKSQFFYLPISCIVSTLYFRNYKKTLAASLLIAQIFSIAFVLHSSGATNYNKYHSAYYGIYAFEKMNDITLPKGVDEKCIGIDAWGGQLDKERGSHRSTFGESCYKANRNVTFMDSIKEYISHPSIIFKLPFDTIVKDNLVTDYIHVAKTIKVIIDDKDSWASKLTRIKDDAFSIYRMAIMLAITLLFLVVPSLRKMAVPIAFVGIFGISQFYISFLGEGYRDLSKHLFGVSFSFDLMLFMVASFAIANLMKKPQ</sequence>
<feature type="transmembrane region" description="Helical" evidence="1">
    <location>
        <begin position="180"/>
        <end position="208"/>
    </location>
</feature>
<evidence type="ECO:0000313" key="3">
    <source>
        <dbReference type="Proteomes" id="UP000238365"/>
    </source>
</evidence>
<feature type="transmembrane region" description="Helical" evidence="1">
    <location>
        <begin position="417"/>
        <end position="440"/>
    </location>
</feature>
<dbReference type="Proteomes" id="UP000238365">
    <property type="component" value="Chromosome"/>
</dbReference>
<evidence type="ECO:0008006" key="4">
    <source>
        <dbReference type="Google" id="ProtNLM"/>
    </source>
</evidence>
<name>A0A2L0IH33_9GAMM</name>
<evidence type="ECO:0000256" key="1">
    <source>
        <dbReference type="SAM" id="Phobius"/>
    </source>
</evidence>
<feature type="transmembrane region" description="Helical" evidence="1">
    <location>
        <begin position="363"/>
        <end position="380"/>
    </location>
</feature>
<keyword evidence="1" id="KW-1133">Transmembrane helix</keyword>
<feature type="transmembrane region" description="Helical" evidence="1">
    <location>
        <begin position="386"/>
        <end position="405"/>
    </location>
</feature>
<proteinExistence type="predicted"/>
<gene>
    <name evidence="2" type="ORF">C2E15_12860</name>
</gene>
<dbReference type="AlphaFoldDB" id="A0A2L0IH33"/>
<dbReference type="EMBL" id="CP026377">
    <property type="protein sequence ID" value="AUX93881.1"/>
    <property type="molecule type" value="Genomic_DNA"/>
</dbReference>
<evidence type="ECO:0000313" key="2">
    <source>
        <dbReference type="EMBL" id="AUX93881.1"/>
    </source>
</evidence>
<feature type="transmembrane region" description="Helical" evidence="1">
    <location>
        <begin position="98"/>
        <end position="115"/>
    </location>
</feature>
<dbReference type="KEGG" id="pgz:C2E15_12860"/>